<dbReference type="EMBL" id="KZ308244">
    <property type="protein sequence ID" value="KAG8225598.1"/>
    <property type="molecule type" value="Genomic_DNA"/>
</dbReference>
<feature type="compositionally biased region" description="Polar residues" evidence="1">
    <location>
        <begin position="254"/>
        <end position="265"/>
    </location>
</feature>
<dbReference type="AlphaFoldDB" id="A0A8K0K410"/>
<comment type="caution">
    <text evidence="2">The sequence shown here is derived from an EMBL/GenBank/DDBJ whole genome shotgun (WGS) entry which is preliminary data.</text>
</comment>
<evidence type="ECO:0000256" key="1">
    <source>
        <dbReference type="SAM" id="MobiDB-lite"/>
    </source>
</evidence>
<feature type="compositionally biased region" description="Low complexity" evidence="1">
    <location>
        <begin position="57"/>
        <end position="68"/>
    </location>
</feature>
<feature type="compositionally biased region" description="Basic and acidic residues" evidence="1">
    <location>
        <begin position="184"/>
        <end position="216"/>
    </location>
</feature>
<accession>A0A8K0K410</accession>
<dbReference type="Proteomes" id="UP000792457">
    <property type="component" value="Unassembled WGS sequence"/>
</dbReference>
<sequence length="288" mass="31961">MIRDLLEASCNIPKDSPKQPSQAARRAANQFRCEQLVFQGKRVRATSETTAKRRPQTIASTTASKTSSPRPTGTAITPGTTMGEWKKGVTATTAANLIANSAGALHQQLHAVSAAATWSGLALKPQKCARLHLNHLNGRRKSLPSNFQIQGQPMRILQEGQSYKYLVAPQGWHIDSRPTESIAKDGSMEILWKKNPPEDRREQPRPVAKDRRHEDILTTPTGLPHEGIRLSQGRPSRLRQRSNHRVPQIVVATTEVQQRGATNGTAPGRRRSHPSLKHEGRPHHRPRI</sequence>
<keyword evidence="3" id="KW-1185">Reference proteome</keyword>
<gene>
    <name evidence="2" type="ORF">J437_LFUL004166</name>
</gene>
<protein>
    <submittedName>
        <fullName evidence="2">Uncharacterized protein</fullName>
    </submittedName>
</protein>
<evidence type="ECO:0000313" key="2">
    <source>
        <dbReference type="EMBL" id="KAG8225598.1"/>
    </source>
</evidence>
<feature type="region of interest" description="Disordered" evidence="1">
    <location>
        <begin position="184"/>
        <end position="288"/>
    </location>
</feature>
<reference evidence="2" key="1">
    <citation type="submission" date="2013-04" db="EMBL/GenBank/DDBJ databases">
        <authorList>
            <person name="Qu J."/>
            <person name="Murali S.C."/>
            <person name="Bandaranaike D."/>
            <person name="Bellair M."/>
            <person name="Blankenburg K."/>
            <person name="Chao H."/>
            <person name="Dinh H."/>
            <person name="Doddapaneni H."/>
            <person name="Downs B."/>
            <person name="Dugan-Rocha S."/>
            <person name="Elkadiri S."/>
            <person name="Gnanaolivu R.D."/>
            <person name="Hernandez B."/>
            <person name="Javaid M."/>
            <person name="Jayaseelan J.C."/>
            <person name="Lee S."/>
            <person name="Li M."/>
            <person name="Ming W."/>
            <person name="Munidasa M."/>
            <person name="Muniz J."/>
            <person name="Nguyen L."/>
            <person name="Ongeri F."/>
            <person name="Osuji N."/>
            <person name="Pu L.-L."/>
            <person name="Puazo M."/>
            <person name="Qu C."/>
            <person name="Quiroz J."/>
            <person name="Raj R."/>
            <person name="Weissenberger G."/>
            <person name="Xin Y."/>
            <person name="Zou X."/>
            <person name="Han Y."/>
            <person name="Richards S."/>
            <person name="Worley K."/>
            <person name="Muzny D."/>
            <person name="Gibbs R."/>
        </authorList>
    </citation>
    <scope>NUCLEOTIDE SEQUENCE</scope>
    <source>
        <strain evidence="2">Sampled in the wild</strain>
    </source>
</reference>
<name>A0A8K0K410_LADFU</name>
<feature type="compositionally biased region" description="Basic residues" evidence="1">
    <location>
        <begin position="268"/>
        <end position="288"/>
    </location>
</feature>
<feature type="compositionally biased region" description="Polar residues" evidence="1">
    <location>
        <begin position="69"/>
        <end position="80"/>
    </location>
</feature>
<evidence type="ECO:0000313" key="3">
    <source>
        <dbReference type="Proteomes" id="UP000792457"/>
    </source>
</evidence>
<proteinExistence type="predicted"/>
<feature type="region of interest" description="Disordered" evidence="1">
    <location>
        <begin position="42"/>
        <end position="81"/>
    </location>
</feature>
<reference evidence="2" key="2">
    <citation type="submission" date="2017-10" db="EMBL/GenBank/DDBJ databases">
        <title>Ladona fulva Genome sequencing and assembly.</title>
        <authorList>
            <person name="Murali S."/>
            <person name="Richards S."/>
            <person name="Bandaranaike D."/>
            <person name="Bellair M."/>
            <person name="Blankenburg K."/>
            <person name="Chao H."/>
            <person name="Dinh H."/>
            <person name="Doddapaneni H."/>
            <person name="Dugan-Rocha S."/>
            <person name="Elkadiri S."/>
            <person name="Gnanaolivu R."/>
            <person name="Hernandez B."/>
            <person name="Skinner E."/>
            <person name="Javaid M."/>
            <person name="Lee S."/>
            <person name="Li M."/>
            <person name="Ming W."/>
            <person name="Munidasa M."/>
            <person name="Muniz J."/>
            <person name="Nguyen L."/>
            <person name="Hughes D."/>
            <person name="Osuji N."/>
            <person name="Pu L.-L."/>
            <person name="Puazo M."/>
            <person name="Qu C."/>
            <person name="Quiroz J."/>
            <person name="Raj R."/>
            <person name="Weissenberger G."/>
            <person name="Xin Y."/>
            <person name="Zou X."/>
            <person name="Han Y."/>
            <person name="Worley K."/>
            <person name="Muzny D."/>
            <person name="Gibbs R."/>
        </authorList>
    </citation>
    <scope>NUCLEOTIDE SEQUENCE</scope>
    <source>
        <strain evidence="2">Sampled in the wild</strain>
    </source>
</reference>
<organism evidence="2 3">
    <name type="scientific">Ladona fulva</name>
    <name type="common">Scarce chaser dragonfly</name>
    <name type="synonym">Libellula fulva</name>
    <dbReference type="NCBI Taxonomy" id="123851"/>
    <lineage>
        <taxon>Eukaryota</taxon>
        <taxon>Metazoa</taxon>
        <taxon>Ecdysozoa</taxon>
        <taxon>Arthropoda</taxon>
        <taxon>Hexapoda</taxon>
        <taxon>Insecta</taxon>
        <taxon>Pterygota</taxon>
        <taxon>Palaeoptera</taxon>
        <taxon>Odonata</taxon>
        <taxon>Epiprocta</taxon>
        <taxon>Anisoptera</taxon>
        <taxon>Libelluloidea</taxon>
        <taxon>Libellulidae</taxon>
        <taxon>Ladona</taxon>
    </lineage>
</organism>